<keyword evidence="6 7" id="KW-0472">Membrane</keyword>
<sequence>MKSTTFLLALAVAARASSGDRDDAFQHCLSKRIRETCQQPVPLPLTLRLTRWTCEDDCKYQCAHIMTDNAMKEGRRPEQFYGKWAFWRFMGIQEPASVIFSLMNFGAHIRGGKALRRRIRKEHPMRGYYLGFTLASLNLWIWSTVFHTRDRPWTEKLDYFSAGLAVVYSLFYSVIRLYHLYIKPRSLIHGSSSRHRLLFPWATFCTLLYLAHVAYLSLLPRFDYGWNMKANITVALIHNFIWMSYSLPSPPFRRFRSVPNSYRPTYILQPAFVSVAITLAAGLEIFDFPPWWRVIDAHSLWHLATVPLIGAWYRFLIDDSSDLSWKEGLL</sequence>
<gene>
    <name evidence="8" type="ORF">M408DRAFT_66610</name>
</gene>
<name>A0A0C3BFQ8_SERVB</name>
<dbReference type="InterPro" id="IPR007217">
    <property type="entry name" value="Per1-like"/>
</dbReference>
<feature type="transmembrane region" description="Helical" evidence="7">
    <location>
        <begin position="266"/>
        <end position="286"/>
    </location>
</feature>
<feature type="signal peptide" evidence="7">
    <location>
        <begin position="1"/>
        <end position="19"/>
    </location>
</feature>
<organism evidence="8 9">
    <name type="scientific">Serendipita vermifera MAFF 305830</name>
    <dbReference type="NCBI Taxonomy" id="933852"/>
    <lineage>
        <taxon>Eukaryota</taxon>
        <taxon>Fungi</taxon>
        <taxon>Dikarya</taxon>
        <taxon>Basidiomycota</taxon>
        <taxon>Agaricomycotina</taxon>
        <taxon>Agaricomycetes</taxon>
        <taxon>Sebacinales</taxon>
        <taxon>Serendipitaceae</taxon>
        <taxon>Serendipita</taxon>
    </lineage>
</organism>
<keyword evidence="9" id="KW-1185">Reference proteome</keyword>
<comment type="similarity">
    <text evidence="7">Belongs to the PGAP3 family.</text>
</comment>
<keyword evidence="7" id="KW-0256">Endoplasmic reticulum</keyword>
<feature type="transmembrane region" description="Helical" evidence="7">
    <location>
        <begin position="128"/>
        <end position="147"/>
    </location>
</feature>
<feature type="transmembrane region" description="Helical" evidence="7">
    <location>
        <begin position="298"/>
        <end position="316"/>
    </location>
</feature>
<comment type="caution">
    <text evidence="7">Lacks conserved residue(s) required for the propagation of feature annotation.</text>
</comment>
<accession>A0A0C3BFQ8</accession>
<proteinExistence type="inferred from homology"/>
<dbReference type="EMBL" id="KN824285">
    <property type="protein sequence ID" value="KIM30311.1"/>
    <property type="molecule type" value="Genomic_DNA"/>
</dbReference>
<reference evidence="8 9" key="1">
    <citation type="submission" date="2014-04" db="EMBL/GenBank/DDBJ databases">
        <authorList>
            <consortium name="DOE Joint Genome Institute"/>
            <person name="Kuo A."/>
            <person name="Zuccaro A."/>
            <person name="Kohler A."/>
            <person name="Nagy L.G."/>
            <person name="Floudas D."/>
            <person name="Copeland A."/>
            <person name="Barry K.W."/>
            <person name="Cichocki N."/>
            <person name="Veneault-Fourrey C."/>
            <person name="LaButti K."/>
            <person name="Lindquist E.A."/>
            <person name="Lipzen A."/>
            <person name="Lundell T."/>
            <person name="Morin E."/>
            <person name="Murat C."/>
            <person name="Sun H."/>
            <person name="Tunlid A."/>
            <person name="Henrissat B."/>
            <person name="Grigoriev I.V."/>
            <person name="Hibbett D.S."/>
            <person name="Martin F."/>
            <person name="Nordberg H.P."/>
            <person name="Cantor M.N."/>
            <person name="Hua S.X."/>
        </authorList>
    </citation>
    <scope>NUCLEOTIDE SEQUENCE [LARGE SCALE GENOMIC DNA]</scope>
    <source>
        <strain evidence="8 9">MAFF 305830</strain>
    </source>
</reference>
<evidence type="ECO:0000256" key="4">
    <source>
        <dbReference type="ARBA" id="ARBA00022729"/>
    </source>
</evidence>
<feature type="transmembrane region" description="Helical" evidence="7">
    <location>
        <begin position="198"/>
        <end position="218"/>
    </location>
</feature>
<keyword evidence="5 7" id="KW-1133">Transmembrane helix</keyword>
<evidence type="ECO:0000256" key="6">
    <source>
        <dbReference type="ARBA" id="ARBA00023136"/>
    </source>
</evidence>
<dbReference type="HOGENOM" id="CLU_032917_1_1_1"/>
<dbReference type="Pfam" id="PF04080">
    <property type="entry name" value="Per1"/>
    <property type="match status" value="1"/>
</dbReference>
<evidence type="ECO:0000256" key="2">
    <source>
        <dbReference type="ARBA" id="ARBA00022502"/>
    </source>
</evidence>
<evidence type="ECO:0000313" key="9">
    <source>
        <dbReference type="Proteomes" id="UP000054097"/>
    </source>
</evidence>
<dbReference type="Proteomes" id="UP000054097">
    <property type="component" value="Unassembled WGS sequence"/>
</dbReference>
<comment type="subcellular location">
    <subcellularLocation>
        <location evidence="1">Endomembrane system</location>
        <topology evidence="1">Multi-pass membrane protein</topology>
    </subcellularLocation>
    <subcellularLocation>
        <location evidence="7">Endoplasmic reticulum membrane</location>
        <topology evidence="7">Multi-pass membrane protein</topology>
    </subcellularLocation>
</comment>
<feature type="chain" id="PRO_5016487314" description="Post-GPI attachment to proteins factor 3" evidence="7">
    <location>
        <begin position="20"/>
        <end position="330"/>
    </location>
</feature>
<evidence type="ECO:0000256" key="3">
    <source>
        <dbReference type="ARBA" id="ARBA00022692"/>
    </source>
</evidence>
<evidence type="ECO:0000256" key="7">
    <source>
        <dbReference type="RuleBase" id="RU365066"/>
    </source>
</evidence>
<dbReference type="PANTHER" id="PTHR13148">
    <property type="entry name" value="PER1-RELATED"/>
    <property type="match status" value="1"/>
</dbReference>
<keyword evidence="4 7" id="KW-0732">Signal</keyword>
<protein>
    <recommendedName>
        <fullName evidence="7">Post-GPI attachment to proteins factor 3</fullName>
    </recommendedName>
</protein>
<dbReference type="OrthoDB" id="419770at2759"/>
<keyword evidence="3 7" id="KW-0812">Transmembrane</keyword>
<dbReference type="GO" id="GO:0016788">
    <property type="term" value="F:hydrolase activity, acting on ester bonds"/>
    <property type="evidence" value="ECO:0007669"/>
    <property type="project" value="TreeGrafter"/>
</dbReference>
<feature type="transmembrane region" description="Helical" evidence="7">
    <location>
        <begin position="159"/>
        <end position="178"/>
    </location>
</feature>
<dbReference type="PANTHER" id="PTHR13148:SF0">
    <property type="entry name" value="POST-GPI ATTACHMENT TO PROTEINS FACTOR 3"/>
    <property type="match status" value="1"/>
</dbReference>
<evidence type="ECO:0000313" key="8">
    <source>
        <dbReference type="EMBL" id="KIM30311.1"/>
    </source>
</evidence>
<feature type="transmembrane region" description="Helical" evidence="7">
    <location>
        <begin position="85"/>
        <end position="107"/>
    </location>
</feature>
<dbReference type="STRING" id="933852.A0A0C3BFQ8"/>
<dbReference type="GO" id="GO:0006506">
    <property type="term" value="P:GPI anchor biosynthetic process"/>
    <property type="evidence" value="ECO:0007669"/>
    <property type="project" value="UniProtKB-KW"/>
</dbReference>
<evidence type="ECO:0000256" key="1">
    <source>
        <dbReference type="ARBA" id="ARBA00004127"/>
    </source>
</evidence>
<keyword evidence="2 7" id="KW-0337">GPI-anchor biosynthesis</keyword>
<dbReference type="GO" id="GO:0005789">
    <property type="term" value="C:endoplasmic reticulum membrane"/>
    <property type="evidence" value="ECO:0007669"/>
    <property type="project" value="UniProtKB-SubCell"/>
</dbReference>
<dbReference type="AlphaFoldDB" id="A0A0C3BFQ8"/>
<comment type="function">
    <text evidence="7">Involved in the lipid remodeling steps of GPI-anchor maturation.</text>
</comment>
<evidence type="ECO:0000256" key="5">
    <source>
        <dbReference type="ARBA" id="ARBA00022989"/>
    </source>
</evidence>
<reference evidence="9" key="2">
    <citation type="submission" date="2015-01" db="EMBL/GenBank/DDBJ databases">
        <title>Evolutionary Origins and Diversification of the Mycorrhizal Mutualists.</title>
        <authorList>
            <consortium name="DOE Joint Genome Institute"/>
            <consortium name="Mycorrhizal Genomics Consortium"/>
            <person name="Kohler A."/>
            <person name="Kuo A."/>
            <person name="Nagy L.G."/>
            <person name="Floudas D."/>
            <person name="Copeland A."/>
            <person name="Barry K.W."/>
            <person name="Cichocki N."/>
            <person name="Veneault-Fourrey C."/>
            <person name="LaButti K."/>
            <person name="Lindquist E.A."/>
            <person name="Lipzen A."/>
            <person name="Lundell T."/>
            <person name="Morin E."/>
            <person name="Murat C."/>
            <person name="Riley R."/>
            <person name="Ohm R."/>
            <person name="Sun H."/>
            <person name="Tunlid A."/>
            <person name="Henrissat B."/>
            <person name="Grigoriev I.V."/>
            <person name="Hibbett D.S."/>
            <person name="Martin F."/>
        </authorList>
    </citation>
    <scope>NUCLEOTIDE SEQUENCE [LARGE SCALE GENOMIC DNA]</scope>
    <source>
        <strain evidence="9">MAFF 305830</strain>
    </source>
</reference>